<dbReference type="Proteomes" id="UP001519460">
    <property type="component" value="Unassembled WGS sequence"/>
</dbReference>
<comment type="caution">
    <text evidence="2">The sequence shown here is derived from an EMBL/GenBank/DDBJ whole genome shotgun (WGS) entry which is preliminary data.</text>
</comment>
<name>A0ABD0M031_9CAEN</name>
<feature type="region of interest" description="Disordered" evidence="1">
    <location>
        <begin position="153"/>
        <end position="180"/>
    </location>
</feature>
<proteinExistence type="predicted"/>
<reference evidence="2 3" key="1">
    <citation type="journal article" date="2023" name="Sci. Data">
        <title>Genome assembly of the Korean intertidal mud-creeper Batillaria attramentaria.</title>
        <authorList>
            <person name="Patra A.K."/>
            <person name="Ho P.T."/>
            <person name="Jun S."/>
            <person name="Lee S.J."/>
            <person name="Kim Y."/>
            <person name="Won Y.J."/>
        </authorList>
    </citation>
    <scope>NUCLEOTIDE SEQUENCE [LARGE SCALE GENOMIC DNA]</scope>
    <source>
        <strain evidence="2">Wonlab-2016</strain>
    </source>
</reference>
<feature type="region of interest" description="Disordered" evidence="1">
    <location>
        <begin position="65"/>
        <end position="84"/>
    </location>
</feature>
<evidence type="ECO:0000313" key="3">
    <source>
        <dbReference type="Proteomes" id="UP001519460"/>
    </source>
</evidence>
<evidence type="ECO:0000313" key="2">
    <source>
        <dbReference type="EMBL" id="KAK7504691.1"/>
    </source>
</evidence>
<gene>
    <name evidence="2" type="ORF">BaRGS_00004177</name>
</gene>
<protein>
    <submittedName>
        <fullName evidence="2">Uncharacterized protein</fullName>
    </submittedName>
</protein>
<feature type="non-terminal residue" evidence="2">
    <location>
        <position position="212"/>
    </location>
</feature>
<evidence type="ECO:0000256" key="1">
    <source>
        <dbReference type="SAM" id="MobiDB-lite"/>
    </source>
</evidence>
<accession>A0ABD0M031</accession>
<dbReference type="AlphaFoldDB" id="A0ABD0M031"/>
<dbReference type="EMBL" id="JACVVK020000014">
    <property type="protein sequence ID" value="KAK7504691.1"/>
    <property type="molecule type" value="Genomic_DNA"/>
</dbReference>
<feature type="compositionally biased region" description="Polar residues" evidence="1">
    <location>
        <begin position="70"/>
        <end position="84"/>
    </location>
</feature>
<organism evidence="2 3">
    <name type="scientific">Batillaria attramentaria</name>
    <dbReference type="NCBI Taxonomy" id="370345"/>
    <lineage>
        <taxon>Eukaryota</taxon>
        <taxon>Metazoa</taxon>
        <taxon>Spiralia</taxon>
        <taxon>Lophotrochozoa</taxon>
        <taxon>Mollusca</taxon>
        <taxon>Gastropoda</taxon>
        <taxon>Caenogastropoda</taxon>
        <taxon>Sorbeoconcha</taxon>
        <taxon>Cerithioidea</taxon>
        <taxon>Batillariidae</taxon>
        <taxon>Batillaria</taxon>
    </lineage>
</organism>
<keyword evidence="3" id="KW-1185">Reference proteome</keyword>
<feature type="compositionally biased region" description="Low complexity" evidence="1">
    <location>
        <begin position="153"/>
        <end position="168"/>
    </location>
</feature>
<sequence length="212" mass="22726">MSSKDRVKIIVKQGKWTPKAREGKLFHLLTARSVDCISPTVKIEVRSSKKSTSSLNDIDHQLQKVPEVSANPNDTSWLSAKPNPNNVPDSSVVADCWPLRASDTTTAPSHTPGFFEVPALEHACDPMMFSVLTEEETGVESDRGEDIIASTVASSRDRVSTSSSACSSGAGGDGGMDYDSFELPMGDLDLIENVLTPGCHNDAQDREEASSG</sequence>